<dbReference type="InterPro" id="IPR018769">
    <property type="entry name" value="VgrG2_DUF2345"/>
</dbReference>
<dbReference type="AlphaFoldDB" id="A0A976B2T1"/>
<sequence>MHHQRKRRRRLPPARVVLQIANGESVVLASGQDNNVAVAGQARIHAGQAIGIAAGLSAPGEGNVGLQLTAGQDDIDLQAQHDLLRLAAREDLTIVSANMNVDFAAAKRIRIATAGGAAITMEGGNITVECPGPITYNAAKRTFEGAESTPYSLPQFPQTVCLDCLLKAAAAGMPLAIV</sequence>
<feature type="domain" description="DUF2345" evidence="1">
    <location>
        <begin position="18"/>
        <end position="146"/>
    </location>
</feature>
<dbReference type="Pfam" id="PF10106">
    <property type="entry name" value="DUF2345"/>
    <property type="match status" value="1"/>
</dbReference>
<gene>
    <name evidence="2" type="ORF">CBM2613_B50138</name>
</gene>
<protein>
    <recommendedName>
        <fullName evidence="1">DUF2345 domain-containing protein</fullName>
    </recommendedName>
</protein>
<dbReference type="EMBL" id="OFTH01000047">
    <property type="protein sequence ID" value="SOZ72996.1"/>
    <property type="molecule type" value="Genomic_DNA"/>
</dbReference>
<evidence type="ECO:0000313" key="2">
    <source>
        <dbReference type="EMBL" id="SOZ72996.1"/>
    </source>
</evidence>
<proteinExistence type="predicted"/>
<name>A0A976B2T1_9BURK</name>
<organism evidence="2 3">
    <name type="scientific">Cupriavidus taiwanensis</name>
    <dbReference type="NCBI Taxonomy" id="164546"/>
    <lineage>
        <taxon>Bacteria</taxon>
        <taxon>Pseudomonadati</taxon>
        <taxon>Pseudomonadota</taxon>
        <taxon>Betaproteobacteria</taxon>
        <taxon>Burkholderiales</taxon>
        <taxon>Burkholderiaceae</taxon>
        <taxon>Cupriavidus</taxon>
    </lineage>
</organism>
<evidence type="ECO:0000313" key="3">
    <source>
        <dbReference type="Proteomes" id="UP000256952"/>
    </source>
</evidence>
<comment type="caution">
    <text evidence="2">The sequence shown here is derived from an EMBL/GenBank/DDBJ whole genome shotgun (WGS) entry which is preliminary data.</text>
</comment>
<evidence type="ECO:0000259" key="1">
    <source>
        <dbReference type="Pfam" id="PF10106"/>
    </source>
</evidence>
<reference evidence="2 3" key="1">
    <citation type="submission" date="2018-01" db="EMBL/GenBank/DDBJ databases">
        <authorList>
            <person name="Clerissi C."/>
        </authorList>
    </citation>
    <scope>NUCLEOTIDE SEQUENCE [LARGE SCALE GENOMIC DNA]</scope>
    <source>
        <strain evidence="2">Cupriavidus taiwanensis STM 8556</strain>
    </source>
</reference>
<accession>A0A976B2T1</accession>
<dbReference type="Proteomes" id="UP000256952">
    <property type="component" value="Chromosome CBM2613_b"/>
</dbReference>